<evidence type="ECO:0000256" key="1">
    <source>
        <dbReference type="ARBA" id="ARBA00038048"/>
    </source>
</evidence>
<sequence length="436" mass="47426">MAQEQEPRHYDLILFGATGYTGKLTAEWISTHLSSNLTWAIAGRNPKKLQSVADELTRLNPSHQQPAIEVCELSKDKLLPLIRTTRLVITTIGPYMLYGEPLLAACAESGTHYLDCTGEVPWIHEMLAKYESTAQRTGAILIPECGLDSVPADMLTYALTRHMRKTFDKPTSSVVLTLYDFKSGISGGTASTFLNLFSHYSLRHLATSMHPYSLSPVPTSNPSPPPQPSPLHRALGVVSVPELGGIQTVGVMASVDTCIVHRSWGLYQTAADPSLAYGPHFRFSEYSRPASLLRGSLFRLGITLTTLLLAFPLTRWLLSPLLTRFVIPAAGDGPQRASMTDDYMHYRGVGYAEMGEHSSQKGPEPQKVIGNFYSPHGGYLTTALTLTAAADLLLNGDVQSSEAGRVGGGIFTPAMLGDAYVRKLGDFGMKIEVEKA</sequence>
<dbReference type="AlphaFoldDB" id="A0A7C8HZN3"/>
<dbReference type="EMBL" id="JAADJZ010000040">
    <property type="protein sequence ID" value="KAF2864766.1"/>
    <property type="molecule type" value="Genomic_DNA"/>
</dbReference>
<feature type="domain" description="Saccharopine dehydrogenase NADP binding" evidence="2">
    <location>
        <begin position="13"/>
        <end position="141"/>
    </location>
</feature>
<protein>
    <submittedName>
        <fullName evidence="3">Saccharopine dehydrogenase-domain-containing protein</fullName>
    </submittedName>
</protein>
<dbReference type="SUPFAM" id="SSF51735">
    <property type="entry name" value="NAD(P)-binding Rossmann-fold domains"/>
    <property type="match status" value="1"/>
</dbReference>
<dbReference type="InterPro" id="IPR036291">
    <property type="entry name" value="NAD(P)-bd_dom_sf"/>
</dbReference>
<dbReference type="Gene3D" id="3.40.50.720">
    <property type="entry name" value="NAD(P)-binding Rossmann-like Domain"/>
    <property type="match status" value="1"/>
</dbReference>
<reference evidence="3 4" key="1">
    <citation type="submission" date="2020-01" db="EMBL/GenBank/DDBJ databases">
        <authorList>
            <consortium name="DOE Joint Genome Institute"/>
            <person name="Haridas S."/>
            <person name="Albert R."/>
            <person name="Binder M."/>
            <person name="Bloem J."/>
            <person name="Labutti K."/>
            <person name="Salamov A."/>
            <person name="Andreopoulos B."/>
            <person name="Baker S.E."/>
            <person name="Barry K."/>
            <person name="Bills G."/>
            <person name="Bluhm B.H."/>
            <person name="Cannon C."/>
            <person name="Castanera R."/>
            <person name="Culley D.E."/>
            <person name="Daum C."/>
            <person name="Ezra D."/>
            <person name="Gonzalez J.B."/>
            <person name="Henrissat B."/>
            <person name="Kuo A."/>
            <person name="Liang C."/>
            <person name="Lipzen A."/>
            <person name="Lutzoni F."/>
            <person name="Magnuson J."/>
            <person name="Mondo S."/>
            <person name="Nolan M."/>
            <person name="Ohm R."/>
            <person name="Pangilinan J."/>
            <person name="Park H.-J.H."/>
            <person name="Ramirez L."/>
            <person name="Alfaro M."/>
            <person name="Sun H."/>
            <person name="Tritt A."/>
            <person name="Yoshinaga Y."/>
            <person name="Zwiers L.-H.L."/>
            <person name="Turgeon B.G."/>
            <person name="Goodwin S.B."/>
            <person name="Spatafora J.W."/>
            <person name="Crous P.W."/>
            <person name="Grigoriev I.V."/>
        </authorList>
    </citation>
    <scope>NUCLEOTIDE SEQUENCE [LARGE SCALE GENOMIC DNA]</scope>
    <source>
        <strain evidence="3 4">CBS 611.86</strain>
    </source>
</reference>
<dbReference type="InterPro" id="IPR005097">
    <property type="entry name" value="Sacchrp_dh_NADP-bd"/>
</dbReference>
<dbReference type="Proteomes" id="UP000481861">
    <property type="component" value="Unassembled WGS sequence"/>
</dbReference>
<comment type="caution">
    <text evidence="3">The sequence shown here is derived from an EMBL/GenBank/DDBJ whole genome shotgun (WGS) entry which is preliminary data.</text>
</comment>
<dbReference type="Pfam" id="PF03435">
    <property type="entry name" value="Sacchrp_dh_NADP"/>
    <property type="match status" value="1"/>
</dbReference>
<dbReference type="GO" id="GO:0005811">
    <property type="term" value="C:lipid droplet"/>
    <property type="evidence" value="ECO:0007669"/>
    <property type="project" value="TreeGrafter"/>
</dbReference>
<dbReference type="GO" id="GO:0009247">
    <property type="term" value="P:glycolipid biosynthetic process"/>
    <property type="evidence" value="ECO:0007669"/>
    <property type="project" value="TreeGrafter"/>
</dbReference>
<dbReference type="GO" id="GO:0005886">
    <property type="term" value="C:plasma membrane"/>
    <property type="evidence" value="ECO:0007669"/>
    <property type="project" value="TreeGrafter"/>
</dbReference>
<dbReference type="InterPro" id="IPR051276">
    <property type="entry name" value="Saccharopine_DH-like_oxidrdct"/>
</dbReference>
<proteinExistence type="inferred from homology"/>
<comment type="similarity">
    <text evidence="1">Belongs to the saccharopine dehydrogenase family.</text>
</comment>
<dbReference type="PANTHER" id="PTHR12286">
    <property type="entry name" value="SACCHAROPINE DEHYDROGENASE-LIKE OXIDOREDUCTASE"/>
    <property type="match status" value="1"/>
</dbReference>
<evidence type="ECO:0000259" key="2">
    <source>
        <dbReference type="Pfam" id="PF03435"/>
    </source>
</evidence>
<dbReference type="OrthoDB" id="10268090at2759"/>
<evidence type="ECO:0000313" key="4">
    <source>
        <dbReference type="Proteomes" id="UP000481861"/>
    </source>
</evidence>
<organism evidence="3 4">
    <name type="scientific">Massariosphaeria phaeospora</name>
    <dbReference type="NCBI Taxonomy" id="100035"/>
    <lineage>
        <taxon>Eukaryota</taxon>
        <taxon>Fungi</taxon>
        <taxon>Dikarya</taxon>
        <taxon>Ascomycota</taxon>
        <taxon>Pezizomycotina</taxon>
        <taxon>Dothideomycetes</taxon>
        <taxon>Pleosporomycetidae</taxon>
        <taxon>Pleosporales</taxon>
        <taxon>Pleosporales incertae sedis</taxon>
        <taxon>Massariosphaeria</taxon>
    </lineage>
</organism>
<evidence type="ECO:0000313" key="3">
    <source>
        <dbReference type="EMBL" id="KAF2864766.1"/>
    </source>
</evidence>
<name>A0A7C8HZN3_9PLEO</name>
<gene>
    <name evidence="3" type="ORF">BDV95DRAFT_613297</name>
</gene>
<keyword evidence="4" id="KW-1185">Reference proteome</keyword>
<dbReference type="GO" id="GO:0005739">
    <property type="term" value="C:mitochondrion"/>
    <property type="evidence" value="ECO:0007669"/>
    <property type="project" value="TreeGrafter"/>
</dbReference>
<accession>A0A7C8HZN3</accession>
<dbReference type="PANTHER" id="PTHR12286:SF5">
    <property type="entry name" value="SACCHAROPINE DEHYDROGENASE-LIKE OXIDOREDUCTASE"/>
    <property type="match status" value="1"/>
</dbReference>